<dbReference type="Pfam" id="PF00501">
    <property type="entry name" value="AMP-binding"/>
    <property type="match status" value="1"/>
</dbReference>
<dbReference type="Gene3D" id="1.10.1200.10">
    <property type="entry name" value="ACP-like"/>
    <property type="match status" value="1"/>
</dbReference>
<organism evidence="1 2">
    <name type="scientific">Aliikangiella maris</name>
    <dbReference type="NCBI Taxonomy" id="3162458"/>
    <lineage>
        <taxon>Bacteria</taxon>
        <taxon>Pseudomonadati</taxon>
        <taxon>Pseudomonadota</taxon>
        <taxon>Gammaproteobacteria</taxon>
        <taxon>Oceanospirillales</taxon>
        <taxon>Pleioneaceae</taxon>
        <taxon>Aliikangiella</taxon>
    </lineage>
</organism>
<evidence type="ECO:0000313" key="2">
    <source>
        <dbReference type="Proteomes" id="UP001548189"/>
    </source>
</evidence>
<dbReference type="Pfam" id="PF00550">
    <property type="entry name" value="PP-binding"/>
    <property type="match status" value="1"/>
</dbReference>
<reference evidence="1 2" key="1">
    <citation type="submission" date="2024-06" db="EMBL/GenBank/DDBJ databases">
        <authorList>
            <person name="Li F."/>
        </authorList>
    </citation>
    <scope>NUCLEOTIDE SEQUENCE [LARGE SCALE GENOMIC DNA]</scope>
    <source>
        <strain evidence="1 2">GXAS 311</strain>
    </source>
</reference>
<dbReference type="PROSITE" id="PS00455">
    <property type="entry name" value="AMP_BINDING"/>
    <property type="match status" value="1"/>
</dbReference>
<proteinExistence type="predicted"/>
<dbReference type="SUPFAM" id="SSF47336">
    <property type="entry name" value="ACP-like"/>
    <property type="match status" value="1"/>
</dbReference>
<dbReference type="Proteomes" id="UP001548189">
    <property type="component" value="Unassembled WGS sequence"/>
</dbReference>
<dbReference type="InterPro" id="IPR025110">
    <property type="entry name" value="AMP-bd_C"/>
</dbReference>
<dbReference type="CDD" id="cd05931">
    <property type="entry name" value="FAAL"/>
    <property type="match status" value="1"/>
</dbReference>
<dbReference type="Gene3D" id="3.30.300.30">
    <property type="match status" value="1"/>
</dbReference>
<keyword evidence="2" id="KW-1185">Reference proteome</keyword>
<sequence>MNASNNLQAVNKDYIQQIQFSKATELFESESIIHVMQHHVENRGDKTAFTLLYNANKDDYELSFNDIDRRARSLAVTLGKTINPGDRVILVQPDSEEFIVSLLGCIYAKIIAVPVPRPASNKDWGKIKTILDDCEAKVIALASEDAEIVESWLSDHYPTGHVSVLATDKVGDEHCDEWKMPSVSREDIAFLQYTSGSTGNPKGVMITHGNILHNEMVIQDLTRCDENSALVCWLPLFHDMGLVSFLFLTIYSGANCVLMPTAAFVRQPFRWLKAISDYRACYSGGPNFAYDLLSKRKPNQKQRESLDLSCWTVAANGSEPVRAETLENFSAVYESLGFPETAFCNCYGSAECTLYISSGGHDSAPLIEAFDADYLQKNQIKLADDMGESSNSSIKLVSCGQVVSGQRAIIVDTEKQQKCADETIGEIWLQGEKVSISQGYWGKKDATAETFEATLDGESGTFFRTGDLGFIRNNELFITGREKDLIIISGMNHYPQDIEQTLDSIGGPLRPGGVAAFSVPTAAGEVLVIVQEVKNANLSQEEADEIISQIKFEIFKHHQLPVNAVCLIRSKTIDKTSSGKIQRRLTRQKWLDRQLDVISEMTDEKVNAEYAQQFEKNLEKKQDSATSESDAKSAAVISEWFINWIQTQLSVSRNAIDPKKPFSDFGMDSMDATVAAEQLTQWLGGAKIEPSMFWEFPDIESLSKFLAEDSK</sequence>
<dbReference type="InterPro" id="IPR020845">
    <property type="entry name" value="AMP-binding_CS"/>
</dbReference>
<protein>
    <submittedName>
        <fullName evidence="1">AMP-binding protein</fullName>
    </submittedName>
</protein>
<dbReference type="SUPFAM" id="SSF56801">
    <property type="entry name" value="Acetyl-CoA synthetase-like"/>
    <property type="match status" value="1"/>
</dbReference>
<gene>
    <name evidence="1" type="ORF">ABVT43_02265</name>
</gene>
<evidence type="ECO:0000313" key="1">
    <source>
        <dbReference type="EMBL" id="MET1253941.1"/>
    </source>
</evidence>
<dbReference type="InterPro" id="IPR040097">
    <property type="entry name" value="FAAL/FAAC"/>
</dbReference>
<name>A0ABV2BPQ9_9GAMM</name>
<dbReference type="InterPro" id="IPR009081">
    <property type="entry name" value="PP-bd_ACP"/>
</dbReference>
<dbReference type="InterPro" id="IPR042099">
    <property type="entry name" value="ANL_N_sf"/>
</dbReference>
<dbReference type="Pfam" id="PF23024">
    <property type="entry name" value="AMP-dom_DIP2-like"/>
    <property type="match status" value="1"/>
</dbReference>
<dbReference type="Gene3D" id="3.40.50.12780">
    <property type="entry name" value="N-terminal domain of ligase-like"/>
    <property type="match status" value="1"/>
</dbReference>
<dbReference type="SMART" id="SM00823">
    <property type="entry name" value="PKS_PP"/>
    <property type="match status" value="1"/>
</dbReference>
<comment type="caution">
    <text evidence="1">The sequence shown here is derived from an EMBL/GenBank/DDBJ whole genome shotgun (WGS) entry which is preliminary data.</text>
</comment>
<dbReference type="InterPro" id="IPR045851">
    <property type="entry name" value="AMP-bd_C_sf"/>
</dbReference>
<dbReference type="PROSITE" id="PS50075">
    <property type="entry name" value="CARRIER"/>
    <property type="match status" value="1"/>
</dbReference>
<dbReference type="PANTHER" id="PTHR22754:SF32">
    <property type="entry name" value="DISCO-INTERACTING PROTEIN 2"/>
    <property type="match status" value="1"/>
</dbReference>
<dbReference type="PANTHER" id="PTHR22754">
    <property type="entry name" value="DISCO-INTERACTING PROTEIN 2 DIP2 -RELATED"/>
    <property type="match status" value="1"/>
</dbReference>
<dbReference type="InterPro" id="IPR000873">
    <property type="entry name" value="AMP-dep_synth/lig_dom"/>
</dbReference>
<accession>A0ABV2BPQ9</accession>
<dbReference type="EMBL" id="JBEVCJ010000002">
    <property type="protein sequence ID" value="MET1253941.1"/>
    <property type="molecule type" value="Genomic_DNA"/>
</dbReference>
<dbReference type="InterPro" id="IPR036736">
    <property type="entry name" value="ACP-like_sf"/>
</dbReference>
<dbReference type="InterPro" id="IPR020806">
    <property type="entry name" value="PKS_PP-bd"/>
</dbReference>